<dbReference type="AlphaFoldDB" id="A0A9N8F4G6"/>
<proteinExistence type="predicted"/>
<comment type="caution">
    <text evidence="1">The sequence shown here is derived from an EMBL/GenBank/DDBJ whole genome shotgun (WGS) entry which is preliminary data.</text>
</comment>
<name>A0A9N8F4G6_9STRA</name>
<evidence type="ECO:0000313" key="1">
    <source>
        <dbReference type="EMBL" id="CAB9531664.1"/>
    </source>
</evidence>
<keyword evidence="2" id="KW-1185">Reference proteome</keyword>
<dbReference type="OrthoDB" id="1917367at2759"/>
<protein>
    <submittedName>
        <fullName evidence="1">Uncharacterized protein</fullName>
    </submittedName>
</protein>
<organism evidence="1 2">
    <name type="scientific">Seminavis robusta</name>
    <dbReference type="NCBI Taxonomy" id="568900"/>
    <lineage>
        <taxon>Eukaryota</taxon>
        <taxon>Sar</taxon>
        <taxon>Stramenopiles</taxon>
        <taxon>Ochrophyta</taxon>
        <taxon>Bacillariophyta</taxon>
        <taxon>Bacillariophyceae</taxon>
        <taxon>Bacillariophycidae</taxon>
        <taxon>Naviculales</taxon>
        <taxon>Naviculaceae</taxon>
        <taxon>Seminavis</taxon>
    </lineage>
</organism>
<gene>
    <name evidence="1" type="ORF">SEMRO_3811_G351230.1</name>
</gene>
<accession>A0A9N8F4G6</accession>
<dbReference type="Proteomes" id="UP001153069">
    <property type="component" value="Unassembled WGS sequence"/>
</dbReference>
<reference evidence="1" key="1">
    <citation type="submission" date="2020-06" db="EMBL/GenBank/DDBJ databases">
        <authorList>
            <consortium name="Plant Systems Biology data submission"/>
        </authorList>
    </citation>
    <scope>NUCLEOTIDE SEQUENCE</scope>
    <source>
        <strain evidence="1">D6</strain>
    </source>
</reference>
<sequence>MEIQPNKRTRKATDRYQPEVNLLGQRYALEGNTLHGDTISYHFPEHHVYALSVLFDEPISPEIYKASKSDPDTMTLEQAMADTENYDRWDAALEKEIRDLEDHGTWEEVPIGEAQGEVVPVM</sequence>
<evidence type="ECO:0000313" key="2">
    <source>
        <dbReference type="Proteomes" id="UP001153069"/>
    </source>
</evidence>
<dbReference type="EMBL" id="CAICTM010003809">
    <property type="protein sequence ID" value="CAB9531664.1"/>
    <property type="molecule type" value="Genomic_DNA"/>
</dbReference>